<dbReference type="Proteomes" id="UP000243217">
    <property type="component" value="Unassembled WGS sequence"/>
</dbReference>
<dbReference type="AlphaFoldDB" id="A0A1V9ZF97"/>
<dbReference type="PROSITE" id="PS01159">
    <property type="entry name" value="WW_DOMAIN_1"/>
    <property type="match status" value="1"/>
</dbReference>
<dbReference type="GO" id="GO:0007018">
    <property type="term" value="P:microtubule-based movement"/>
    <property type="evidence" value="ECO:0007669"/>
    <property type="project" value="InterPro"/>
</dbReference>
<dbReference type="Pfam" id="PF00225">
    <property type="entry name" value="Kinesin"/>
    <property type="match status" value="1"/>
</dbReference>
<reference evidence="11 12" key="1">
    <citation type="journal article" date="2014" name="Genome Biol. Evol.">
        <title>The secreted proteins of Achlya hypogyna and Thraustotheca clavata identify the ancestral oomycete secretome and reveal gene acquisitions by horizontal gene transfer.</title>
        <authorList>
            <person name="Misner I."/>
            <person name="Blouin N."/>
            <person name="Leonard G."/>
            <person name="Richards T.A."/>
            <person name="Lane C.E."/>
        </authorList>
    </citation>
    <scope>NUCLEOTIDE SEQUENCE [LARGE SCALE GENOMIC DNA]</scope>
    <source>
        <strain evidence="11 12">ATCC 34112</strain>
    </source>
</reference>
<feature type="coiled-coil region" evidence="8">
    <location>
        <begin position="346"/>
        <end position="373"/>
    </location>
</feature>
<gene>
    <name evidence="11" type="ORF">THRCLA_07206</name>
</gene>
<evidence type="ECO:0000256" key="7">
    <source>
        <dbReference type="RuleBase" id="RU000394"/>
    </source>
</evidence>
<evidence type="ECO:0000256" key="4">
    <source>
        <dbReference type="ARBA" id="ARBA00023054"/>
    </source>
</evidence>
<dbReference type="PROSITE" id="PS50020">
    <property type="entry name" value="WW_DOMAIN_2"/>
    <property type="match status" value="1"/>
</dbReference>
<feature type="binding site" evidence="6">
    <location>
        <begin position="86"/>
        <end position="93"/>
    </location>
    <ligand>
        <name>ATP</name>
        <dbReference type="ChEBI" id="CHEBI:30616"/>
    </ligand>
</feature>
<dbReference type="SUPFAM" id="SSF52540">
    <property type="entry name" value="P-loop containing nucleoside triphosphate hydrolases"/>
    <property type="match status" value="1"/>
</dbReference>
<dbReference type="STRING" id="74557.A0A1V9ZF97"/>
<feature type="domain" description="WW" evidence="9">
    <location>
        <begin position="450"/>
        <end position="484"/>
    </location>
</feature>
<dbReference type="GO" id="GO:0003777">
    <property type="term" value="F:microtubule motor activity"/>
    <property type="evidence" value="ECO:0007669"/>
    <property type="project" value="InterPro"/>
</dbReference>
<sequence>MDTSRIHVAVRLRPKLLSEGGEADAIAVHKDKLQLLHAPWTRLNTSYQFDRVFQPHHSNAHIFQSFLTPTVQSVLNGNHASIMAYGQTGTGKTHTMLGRDLWGLCLTNTPEQPNLTVTQDTGLMYLVAAELLHHRGALQCSYLELYNDKVYDLLDDGVKGTLEVREEASIGAYVPDAQLVEINSLDALMEILWKGAQSRAHRATNMNERSSRSHTILQLTLNDTASRINLVDLAGSEKCKSMSGDGQHVKELKFINQSLSNLGHCISALLKRGKHIPYRNCKLTRLLQHSLDGKALCSFIVTLNPCASNTMETLSTLQFAARAMKVKVRSTNPSNKILSSSTPAEALMLQQQVLQLQAENKSLRTALVQEREQKGKLLLGFTSLLRDTSSVDRVRRESLNANQISSNNQASHPQDEFILSKLSMLESTIQQQLQDIQATKERLLQPKDDAASDNQWEEYVDSVTGFKYFHNATTGTTQWKKPSDF</sequence>
<dbReference type="InterPro" id="IPR036020">
    <property type="entry name" value="WW_dom_sf"/>
</dbReference>
<dbReference type="Gene3D" id="3.40.850.10">
    <property type="entry name" value="Kinesin motor domain"/>
    <property type="match status" value="1"/>
</dbReference>
<organism evidence="11 12">
    <name type="scientific">Thraustotheca clavata</name>
    <dbReference type="NCBI Taxonomy" id="74557"/>
    <lineage>
        <taxon>Eukaryota</taxon>
        <taxon>Sar</taxon>
        <taxon>Stramenopiles</taxon>
        <taxon>Oomycota</taxon>
        <taxon>Saprolegniomycetes</taxon>
        <taxon>Saprolegniales</taxon>
        <taxon>Achlyaceae</taxon>
        <taxon>Thraustotheca</taxon>
    </lineage>
</organism>
<protein>
    <recommendedName>
        <fullName evidence="7">Kinesin-like protein</fullName>
    </recommendedName>
</protein>
<dbReference type="InterPro" id="IPR027640">
    <property type="entry name" value="Kinesin-like_fam"/>
</dbReference>
<dbReference type="Pfam" id="PF00397">
    <property type="entry name" value="WW"/>
    <property type="match status" value="1"/>
</dbReference>
<evidence type="ECO:0000256" key="3">
    <source>
        <dbReference type="ARBA" id="ARBA00022840"/>
    </source>
</evidence>
<dbReference type="CDD" id="cd00201">
    <property type="entry name" value="WW"/>
    <property type="match status" value="1"/>
</dbReference>
<dbReference type="InterPro" id="IPR019821">
    <property type="entry name" value="Kinesin_motor_CS"/>
</dbReference>
<evidence type="ECO:0000259" key="10">
    <source>
        <dbReference type="PROSITE" id="PS50067"/>
    </source>
</evidence>
<dbReference type="GO" id="GO:0005874">
    <property type="term" value="C:microtubule"/>
    <property type="evidence" value="ECO:0007669"/>
    <property type="project" value="UniProtKB-KW"/>
</dbReference>
<evidence type="ECO:0000256" key="1">
    <source>
        <dbReference type="ARBA" id="ARBA00022701"/>
    </source>
</evidence>
<comment type="caution">
    <text evidence="11">The sequence shown here is derived from an EMBL/GenBank/DDBJ whole genome shotgun (WGS) entry which is preliminary data.</text>
</comment>
<evidence type="ECO:0000256" key="5">
    <source>
        <dbReference type="ARBA" id="ARBA00023175"/>
    </source>
</evidence>
<dbReference type="SMART" id="SM00129">
    <property type="entry name" value="KISc"/>
    <property type="match status" value="1"/>
</dbReference>
<feature type="domain" description="Kinesin motor" evidence="10">
    <location>
        <begin position="5"/>
        <end position="326"/>
    </location>
</feature>
<dbReference type="PROSITE" id="PS00411">
    <property type="entry name" value="KINESIN_MOTOR_1"/>
    <property type="match status" value="1"/>
</dbReference>
<keyword evidence="4 8" id="KW-0175">Coiled coil</keyword>
<dbReference type="InterPro" id="IPR027417">
    <property type="entry name" value="P-loop_NTPase"/>
</dbReference>
<proteinExistence type="inferred from homology"/>
<accession>A0A1V9ZF97</accession>
<dbReference type="InterPro" id="IPR036961">
    <property type="entry name" value="Kinesin_motor_dom_sf"/>
</dbReference>
<dbReference type="PRINTS" id="PR00380">
    <property type="entry name" value="KINESINHEAVY"/>
</dbReference>
<keyword evidence="3 6" id="KW-0067">ATP-binding</keyword>
<dbReference type="PANTHER" id="PTHR47968:SF36">
    <property type="entry name" value="KINESIN HEAVY CHAIN ISOFORM X1"/>
    <property type="match status" value="1"/>
</dbReference>
<dbReference type="SUPFAM" id="SSF51045">
    <property type="entry name" value="WW domain"/>
    <property type="match status" value="1"/>
</dbReference>
<name>A0A1V9ZF97_9STRA</name>
<dbReference type="CDD" id="cd00106">
    <property type="entry name" value="KISc"/>
    <property type="match status" value="1"/>
</dbReference>
<evidence type="ECO:0000259" key="9">
    <source>
        <dbReference type="PROSITE" id="PS50020"/>
    </source>
</evidence>
<keyword evidence="2 6" id="KW-0547">Nucleotide-binding</keyword>
<dbReference type="PROSITE" id="PS50067">
    <property type="entry name" value="KINESIN_MOTOR_2"/>
    <property type="match status" value="1"/>
</dbReference>
<dbReference type="Gene3D" id="2.20.70.10">
    <property type="match status" value="1"/>
</dbReference>
<comment type="similarity">
    <text evidence="6 7">Belongs to the TRAFAC class myosin-kinesin ATPase superfamily. Kinesin family.</text>
</comment>
<evidence type="ECO:0000313" key="12">
    <source>
        <dbReference type="Proteomes" id="UP000243217"/>
    </source>
</evidence>
<dbReference type="InterPro" id="IPR001202">
    <property type="entry name" value="WW_dom"/>
</dbReference>
<keyword evidence="5 6" id="KW-0505">Motor protein</keyword>
<evidence type="ECO:0000256" key="2">
    <source>
        <dbReference type="ARBA" id="ARBA00022741"/>
    </source>
</evidence>
<dbReference type="GO" id="GO:0005524">
    <property type="term" value="F:ATP binding"/>
    <property type="evidence" value="ECO:0007669"/>
    <property type="project" value="UniProtKB-UniRule"/>
</dbReference>
<evidence type="ECO:0000256" key="6">
    <source>
        <dbReference type="PROSITE-ProRule" id="PRU00283"/>
    </source>
</evidence>
<dbReference type="PANTHER" id="PTHR47968">
    <property type="entry name" value="CENTROMERE PROTEIN E"/>
    <property type="match status" value="1"/>
</dbReference>
<dbReference type="OrthoDB" id="3176171at2759"/>
<keyword evidence="12" id="KW-1185">Reference proteome</keyword>
<dbReference type="SMART" id="SM00456">
    <property type="entry name" value="WW"/>
    <property type="match status" value="1"/>
</dbReference>
<dbReference type="EMBL" id="JNBS01001956">
    <property type="protein sequence ID" value="OQR96663.1"/>
    <property type="molecule type" value="Genomic_DNA"/>
</dbReference>
<evidence type="ECO:0000313" key="11">
    <source>
        <dbReference type="EMBL" id="OQR96663.1"/>
    </source>
</evidence>
<dbReference type="InterPro" id="IPR001752">
    <property type="entry name" value="Kinesin_motor_dom"/>
</dbReference>
<evidence type="ECO:0000256" key="8">
    <source>
        <dbReference type="SAM" id="Coils"/>
    </source>
</evidence>
<dbReference type="GO" id="GO:0008017">
    <property type="term" value="F:microtubule binding"/>
    <property type="evidence" value="ECO:0007669"/>
    <property type="project" value="InterPro"/>
</dbReference>
<keyword evidence="1 7" id="KW-0493">Microtubule</keyword>